<reference evidence="2" key="1">
    <citation type="submission" date="2016-10" db="EMBL/GenBank/DDBJ databases">
        <authorList>
            <person name="Varghese N."/>
            <person name="Submissions S."/>
        </authorList>
    </citation>
    <scope>NUCLEOTIDE SEQUENCE [LARGE SCALE GENOMIC DNA]</scope>
    <source>
        <strain evidence="2">CGMCC 4.3504</strain>
    </source>
</reference>
<gene>
    <name evidence="1" type="ORF">SAMN05216505_103598</name>
</gene>
<evidence type="ECO:0000313" key="2">
    <source>
        <dbReference type="Proteomes" id="UP000182100"/>
    </source>
</evidence>
<name>A0A1G6PIU4_9ACTN</name>
<proteinExistence type="predicted"/>
<dbReference type="RefSeq" id="WP_055574935.1">
    <property type="nucleotide sequence ID" value="NZ_FMZK01000003.1"/>
</dbReference>
<dbReference type="EMBL" id="FMZK01000003">
    <property type="protein sequence ID" value="SDC79504.1"/>
    <property type="molecule type" value="Genomic_DNA"/>
</dbReference>
<organism evidence="1 2">
    <name type="scientific">Streptomyces prasinopilosus</name>
    <dbReference type="NCBI Taxonomy" id="67344"/>
    <lineage>
        <taxon>Bacteria</taxon>
        <taxon>Bacillati</taxon>
        <taxon>Actinomycetota</taxon>
        <taxon>Actinomycetes</taxon>
        <taxon>Kitasatosporales</taxon>
        <taxon>Streptomycetaceae</taxon>
        <taxon>Streptomyces</taxon>
    </lineage>
</organism>
<accession>A0A1G6PIU4</accession>
<sequence>MTVNDLLALLAATTAVRVFLPDLVAGMRRLLRAGARIGVAELLSAQPARAAGTEGRAAAPVRDEEA</sequence>
<dbReference type="Proteomes" id="UP000182100">
    <property type="component" value="Unassembled WGS sequence"/>
</dbReference>
<protein>
    <submittedName>
        <fullName evidence="1">Uncharacterized protein</fullName>
    </submittedName>
</protein>
<dbReference type="STRING" id="67344.SAMN05216505_103598"/>
<dbReference type="AlphaFoldDB" id="A0A1G6PIU4"/>
<evidence type="ECO:0000313" key="1">
    <source>
        <dbReference type="EMBL" id="SDC79504.1"/>
    </source>
</evidence>
<keyword evidence="2" id="KW-1185">Reference proteome</keyword>